<protein>
    <submittedName>
        <fullName evidence="2">Uncharacterized protein</fullName>
    </submittedName>
</protein>
<dbReference type="RefSeq" id="WP_117441227.1">
    <property type="nucleotide sequence ID" value="NZ_QVIA01000029.1"/>
</dbReference>
<dbReference type="Proteomes" id="UP000261111">
    <property type="component" value="Unassembled WGS sequence"/>
</dbReference>
<sequence>MIRQRPRDRPVSCRQCSHYRYCMERSRDYPCTEFKPIRSMSLWDWCYVGVALAVLFLIGIATI</sequence>
<keyword evidence="1" id="KW-1133">Transmembrane helix</keyword>
<gene>
    <name evidence="2" type="ORF">DWX41_19585</name>
</gene>
<name>A0A3E2WH92_9FIRM</name>
<evidence type="ECO:0000313" key="2">
    <source>
        <dbReference type="EMBL" id="RGC26102.1"/>
    </source>
</evidence>
<keyword evidence="1" id="KW-0472">Membrane</keyword>
<feature type="transmembrane region" description="Helical" evidence="1">
    <location>
        <begin position="42"/>
        <end position="61"/>
    </location>
</feature>
<accession>A0A3E2WH92</accession>
<dbReference type="EMBL" id="QVIA01000029">
    <property type="protein sequence ID" value="RGC26102.1"/>
    <property type="molecule type" value="Genomic_DNA"/>
</dbReference>
<organism evidence="2 3">
    <name type="scientific">Hungatella hathewayi</name>
    <dbReference type="NCBI Taxonomy" id="154046"/>
    <lineage>
        <taxon>Bacteria</taxon>
        <taxon>Bacillati</taxon>
        <taxon>Bacillota</taxon>
        <taxon>Clostridia</taxon>
        <taxon>Lachnospirales</taxon>
        <taxon>Lachnospiraceae</taxon>
        <taxon>Hungatella</taxon>
    </lineage>
</organism>
<comment type="caution">
    <text evidence="2">The sequence shown here is derived from an EMBL/GenBank/DDBJ whole genome shotgun (WGS) entry which is preliminary data.</text>
</comment>
<evidence type="ECO:0000313" key="3">
    <source>
        <dbReference type="Proteomes" id="UP000261111"/>
    </source>
</evidence>
<dbReference type="AlphaFoldDB" id="A0A3E2WH92"/>
<reference evidence="2 3" key="1">
    <citation type="submission" date="2018-08" db="EMBL/GenBank/DDBJ databases">
        <title>A genome reference for cultivated species of the human gut microbiota.</title>
        <authorList>
            <person name="Zou Y."/>
            <person name="Xue W."/>
            <person name="Luo G."/>
        </authorList>
    </citation>
    <scope>NUCLEOTIDE SEQUENCE [LARGE SCALE GENOMIC DNA]</scope>
    <source>
        <strain evidence="2 3">AF19-21</strain>
    </source>
</reference>
<keyword evidence="1" id="KW-0812">Transmembrane</keyword>
<proteinExistence type="predicted"/>
<evidence type="ECO:0000256" key="1">
    <source>
        <dbReference type="SAM" id="Phobius"/>
    </source>
</evidence>